<evidence type="ECO:0000313" key="3">
    <source>
        <dbReference type="Proteomes" id="UP000644192"/>
    </source>
</evidence>
<evidence type="ECO:0008006" key="4">
    <source>
        <dbReference type="Google" id="ProtNLM"/>
    </source>
</evidence>
<keyword evidence="1" id="KW-0812">Transmembrane</keyword>
<feature type="transmembrane region" description="Helical" evidence="1">
    <location>
        <begin position="34"/>
        <end position="53"/>
    </location>
</feature>
<evidence type="ECO:0000256" key="1">
    <source>
        <dbReference type="SAM" id="Phobius"/>
    </source>
</evidence>
<keyword evidence="1" id="KW-1133">Transmembrane helix</keyword>
<name>A0A6B1Y8U8_PSEAI</name>
<sequence>MIQVAILVVLITIAFILAPWLIGVAIALVAAYGVWLVLSAAIVVVLGISFVLLHGFREHLFYKGPGISEKIDKVNEEFLLREKGKQELTPDPPEEPKVHQSKRVALCKHCGGEIRGYTLYCPSCGRST</sequence>
<dbReference type="AlphaFoldDB" id="A0A6B1Y8U8"/>
<dbReference type="EMBL" id="WXZT01000002">
    <property type="protein sequence ID" value="MZZ11567.1"/>
    <property type="molecule type" value="Genomic_DNA"/>
</dbReference>
<gene>
    <name evidence="2" type="ORF">GUL26_04870</name>
</gene>
<comment type="caution">
    <text evidence="2">The sequence shown here is derived from an EMBL/GenBank/DDBJ whole genome shotgun (WGS) entry which is preliminary data.</text>
</comment>
<feature type="transmembrane region" description="Helical" evidence="1">
    <location>
        <begin position="7"/>
        <end position="28"/>
    </location>
</feature>
<proteinExistence type="predicted"/>
<accession>A0A6B1Y8U8</accession>
<protein>
    <recommendedName>
        <fullName evidence="4">Zinc ribbon domain-containing protein</fullName>
    </recommendedName>
</protein>
<dbReference type="RefSeq" id="WP_124078782.1">
    <property type="nucleotide sequence ID" value="NZ_CAADNI010000173.1"/>
</dbReference>
<reference evidence="2" key="1">
    <citation type="submission" date="2020-01" db="EMBL/GenBank/DDBJ databases">
        <title>Bacteria Cultured from War Wounds Associated with the Conflict in Eastern Ukraine.</title>
        <authorList>
            <person name="Snesrud E."/>
            <person name="Galac M.R."/>
            <person name="Mc Gann P."/>
            <person name="Valentine K."/>
            <person name="Viacheslav K."/>
        </authorList>
    </citation>
    <scope>NUCLEOTIDE SEQUENCE</scope>
    <source>
        <strain evidence="2">VNMU148</strain>
    </source>
</reference>
<dbReference type="Proteomes" id="UP000644192">
    <property type="component" value="Unassembled WGS sequence"/>
</dbReference>
<organism evidence="2 3">
    <name type="scientific">Pseudomonas aeruginosa</name>
    <dbReference type="NCBI Taxonomy" id="287"/>
    <lineage>
        <taxon>Bacteria</taxon>
        <taxon>Pseudomonadati</taxon>
        <taxon>Pseudomonadota</taxon>
        <taxon>Gammaproteobacteria</taxon>
        <taxon>Pseudomonadales</taxon>
        <taxon>Pseudomonadaceae</taxon>
        <taxon>Pseudomonas</taxon>
    </lineage>
</organism>
<keyword evidence="1" id="KW-0472">Membrane</keyword>
<evidence type="ECO:0000313" key="2">
    <source>
        <dbReference type="EMBL" id="MZZ11567.1"/>
    </source>
</evidence>